<accession>A0A1Y1VVT2</accession>
<evidence type="ECO:0000313" key="2">
    <source>
        <dbReference type="Proteomes" id="UP000193922"/>
    </source>
</evidence>
<keyword evidence="2" id="KW-1185">Reference proteome</keyword>
<gene>
    <name evidence="1" type="ORF">DL89DRAFT_271022</name>
</gene>
<sequence length="104" mass="10856">MWRSPAFSFPELQTPAALTLAALCSYTGSGDREGLVLHAKAGMGLALVMCLHVFTDAFLALTVSHGWYVHGVCIAVGPGKRFGGNGVASTQASGAVYIREADTQ</sequence>
<dbReference type="GeneID" id="63805512"/>
<dbReference type="RefSeq" id="XP_040739611.1">
    <property type="nucleotide sequence ID" value="XM_040888864.1"/>
</dbReference>
<evidence type="ECO:0000313" key="1">
    <source>
        <dbReference type="EMBL" id="ORX65380.1"/>
    </source>
</evidence>
<protein>
    <submittedName>
        <fullName evidence="1">Uncharacterized protein</fullName>
    </submittedName>
</protein>
<reference evidence="1 2" key="1">
    <citation type="submission" date="2016-07" db="EMBL/GenBank/DDBJ databases">
        <title>Pervasive Adenine N6-methylation of Active Genes in Fungi.</title>
        <authorList>
            <consortium name="DOE Joint Genome Institute"/>
            <person name="Mondo S.J."/>
            <person name="Dannebaum R.O."/>
            <person name="Kuo R.C."/>
            <person name="Labutti K."/>
            <person name="Haridas S."/>
            <person name="Kuo A."/>
            <person name="Salamov A."/>
            <person name="Ahrendt S.R."/>
            <person name="Lipzen A."/>
            <person name="Sullivan W."/>
            <person name="Andreopoulos W.B."/>
            <person name="Clum A."/>
            <person name="Lindquist E."/>
            <person name="Daum C."/>
            <person name="Ramamoorthy G.K."/>
            <person name="Gryganskyi A."/>
            <person name="Culley D."/>
            <person name="Magnuson J.K."/>
            <person name="James T.Y."/>
            <person name="O'Malley M.A."/>
            <person name="Stajich J.E."/>
            <person name="Spatafora J.W."/>
            <person name="Visel A."/>
            <person name="Grigoriev I.V."/>
        </authorList>
    </citation>
    <scope>NUCLEOTIDE SEQUENCE [LARGE SCALE GENOMIC DNA]</scope>
    <source>
        <strain evidence="1 2">ATCC 12442</strain>
    </source>
</reference>
<name>A0A1Y1VVT2_9FUNG</name>
<dbReference type="Proteomes" id="UP000193922">
    <property type="component" value="Unassembled WGS sequence"/>
</dbReference>
<organism evidence="1 2">
    <name type="scientific">Linderina pennispora</name>
    <dbReference type="NCBI Taxonomy" id="61395"/>
    <lineage>
        <taxon>Eukaryota</taxon>
        <taxon>Fungi</taxon>
        <taxon>Fungi incertae sedis</taxon>
        <taxon>Zoopagomycota</taxon>
        <taxon>Kickxellomycotina</taxon>
        <taxon>Kickxellomycetes</taxon>
        <taxon>Kickxellales</taxon>
        <taxon>Kickxellaceae</taxon>
        <taxon>Linderina</taxon>
    </lineage>
</organism>
<dbReference type="EMBL" id="MCFD01000032">
    <property type="protein sequence ID" value="ORX65380.1"/>
    <property type="molecule type" value="Genomic_DNA"/>
</dbReference>
<dbReference type="AlphaFoldDB" id="A0A1Y1VVT2"/>
<proteinExistence type="predicted"/>
<comment type="caution">
    <text evidence="1">The sequence shown here is derived from an EMBL/GenBank/DDBJ whole genome shotgun (WGS) entry which is preliminary data.</text>
</comment>